<dbReference type="OrthoDB" id="3213869at2"/>
<organism evidence="1 2">
    <name type="scientific">Parerythrobacter jejuensis</name>
    <dbReference type="NCBI Taxonomy" id="795812"/>
    <lineage>
        <taxon>Bacteria</taxon>
        <taxon>Pseudomonadati</taxon>
        <taxon>Pseudomonadota</taxon>
        <taxon>Alphaproteobacteria</taxon>
        <taxon>Sphingomonadales</taxon>
        <taxon>Erythrobacteraceae</taxon>
        <taxon>Parerythrobacter</taxon>
    </lineage>
</organism>
<dbReference type="EMBL" id="WTYE01000001">
    <property type="protein sequence ID" value="MXP32004.1"/>
    <property type="molecule type" value="Genomic_DNA"/>
</dbReference>
<proteinExistence type="predicted"/>
<dbReference type="AlphaFoldDB" id="A0A845AQW2"/>
<evidence type="ECO:0008006" key="3">
    <source>
        <dbReference type="Google" id="ProtNLM"/>
    </source>
</evidence>
<dbReference type="Gene3D" id="3.40.50.300">
    <property type="entry name" value="P-loop containing nucleotide triphosphate hydrolases"/>
    <property type="match status" value="1"/>
</dbReference>
<dbReference type="SUPFAM" id="SSF53795">
    <property type="entry name" value="PEP carboxykinase-like"/>
    <property type="match status" value="1"/>
</dbReference>
<reference evidence="1 2" key="1">
    <citation type="submission" date="2019-12" db="EMBL/GenBank/DDBJ databases">
        <title>Genomic-based taxomic classification of the family Erythrobacteraceae.</title>
        <authorList>
            <person name="Xu L."/>
        </authorList>
    </citation>
    <scope>NUCLEOTIDE SEQUENCE [LARGE SCALE GENOMIC DNA]</scope>
    <source>
        <strain evidence="1 2">JCM 16677</strain>
    </source>
</reference>
<comment type="caution">
    <text evidence="1">The sequence shown here is derived from an EMBL/GenBank/DDBJ whole genome shotgun (WGS) entry which is preliminary data.</text>
</comment>
<sequence>MPHERLETGRDSKIVQTYQACGLTIASDLHLPLTQAPVSVPSADIRIAQQTLLPTPPDEAVQIGPGSWAGRDWLSFTVPGVAEFQIEAGLSIVYRSMADDNATALQTFLLGSALPAALAQRGTLVLHGSAVRIGTEAILLIGPTAAGKSAIAAAFMKRGYALVSDDICTFDREALAQPGLPHIKLWQDSAVQLGITTADLSPTRVGLERYRFPCDAAEAPVQVAAVYQISAHNQPSIAFEPVSGFETFEVLRAATHRSIHMTLFGHAKSHLKHCARLVENAPVTRVRRPNANCSIDEFATALLDHRETQR</sequence>
<evidence type="ECO:0000313" key="2">
    <source>
        <dbReference type="Proteomes" id="UP000446786"/>
    </source>
</evidence>
<name>A0A845AQW2_9SPHN</name>
<dbReference type="RefSeq" id="WP_160779390.1">
    <property type="nucleotide sequence ID" value="NZ_BAAAZF010000001.1"/>
</dbReference>
<dbReference type="InterPro" id="IPR027417">
    <property type="entry name" value="P-loop_NTPase"/>
</dbReference>
<gene>
    <name evidence="1" type="ORF">GRI94_09230</name>
</gene>
<dbReference type="Proteomes" id="UP000446786">
    <property type="component" value="Unassembled WGS sequence"/>
</dbReference>
<accession>A0A845AQW2</accession>
<keyword evidence="2" id="KW-1185">Reference proteome</keyword>
<protein>
    <recommendedName>
        <fullName evidence="3">Serine kinase</fullName>
    </recommendedName>
</protein>
<evidence type="ECO:0000313" key="1">
    <source>
        <dbReference type="EMBL" id="MXP32004.1"/>
    </source>
</evidence>